<feature type="transmembrane region" description="Helical" evidence="1">
    <location>
        <begin position="25"/>
        <end position="42"/>
    </location>
</feature>
<evidence type="ECO:0000313" key="3">
    <source>
        <dbReference type="Proteomes" id="UP000193689"/>
    </source>
</evidence>
<proteinExistence type="predicted"/>
<keyword evidence="3" id="KW-1185">Reference proteome</keyword>
<dbReference type="Proteomes" id="UP000193689">
    <property type="component" value="Unassembled WGS sequence"/>
</dbReference>
<dbReference type="GeneID" id="63775848"/>
<keyword evidence="1" id="KW-0472">Membrane</keyword>
<accession>A0A1Y2EAZ6</accession>
<keyword evidence="1" id="KW-1133">Transmembrane helix</keyword>
<organism evidence="2 3">
    <name type="scientific">Pseudomassariella vexata</name>
    <dbReference type="NCBI Taxonomy" id="1141098"/>
    <lineage>
        <taxon>Eukaryota</taxon>
        <taxon>Fungi</taxon>
        <taxon>Dikarya</taxon>
        <taxon>Ascomycota</taxon>
        <taxon>Pezizomycotina</taxon>
        <taxon>Sordariomycetes</taxon>
        <taxon>Xylariomycetidae</taxon>
        <taxon>Amphisphaeriales</taxon>
        <taxon>Pseudomassariaceae</taxon>
        <taxon>Pseudomassariella</taxon>
    </lineage>
</organism>
<feature type="transmembrane region" description="Helical" evidence="1">
    <location>
        <begin position="48"/>
        <end position="72"/>
    </location>
</feature>
<dbReference type="InParanoid" id="A0A1Y2EAZ6"/>
<comment type="caution">
    <text evidence="2">The sequence shown here is derived from an EMBL/GenBank/DDBJ whole genome shotgun (WGS) entry which is preliminary data.</text>
</comment>
<evidence type="ECO:0000313" key="2">
    <source>
        <dbReference type="EMBL" id="ORY68739.1"/>
    </source>
</evidence>
<sequence length="75" mass="8727">MVFTGSSWFPACRWLAFRVYRELRGFYWQVLGCLLVGLHVFYREIAFLLLLSFFITPSSCCFVFTVSGIIAIQTM</sequence>
<gene>
    <name evidence="2" type="ORF">BCR38DRAFT_424203</name>
</gene>
<keyword evidence="1" id="KW-0812">Transmembrane</keyword>
<dbReference type="EMBL" id="MCFJ01000003">
    <property type="protein sequence ID" value="ORY68739.1"/>
    <property type="molecule type" value="Genomic_DNA"/>
</dbReference>
<dbReference type="RefSeq" id="XP_040719026.1">
    <property type="nucleotide sequence ID" value="XM_040859636.1"/>
</dbReference>
<protein>
    <submittedName>
        <fullName evidence="2">Uncharacterized protein</fullName>
    </submittedName>
</protein>
<name>A0A1Y2EAZ6_9PEZI</name>
<evidence type="ECO:0000256" key="1">
    <source>
        <dbReference type="SAM" id="Phobius"/>
    </source>
</evidence>
<dbReference type="AlphaFoldDB" id="A0A1Y2EAZ6"/>
<reference evidence="2 3" key="1">
    <citation type="submission" date="2016-07" db="EMBL/GenBank/DDBJ databases">
        <title>Pervasive Adenine N6-methylation of Active Genes in Fungi.</title>
        <authorList>
            <consortium name="DOE Joint Genome Institute"/>
            <person name="Mondo S.J."/>
            <person name="Dannebaum R.O."/>
            <person name="Kuo R.C."/>
            <person name="Labutti K."/>
            <person name="Haridas S."/>
            <person name="Kuo A."/>
            <person name="Salamov A."/>
            <person name="Ahrendt S.R."/>
            <person name="Lipzen A."/>
            <person name="Sullivan W."/>
            <person name="Andreopoulos W.B."/>
            <person name="Clum A."/>
            <person name="Lindquist E."/>
            <person name="Daum C."/>
            <person name="Ramamoorthy G.K."/>
            <person name="Gryganskyi A."/>
            <person name="Culley D."/>
            <person name="Magnuson J.K."/>
            <person name="James T.Y."/>
            <person name="O'Malley M.A."/>
            <person name="Stajich J.E."/>
            <person name="Spatafora J.W."/>
            <person name="Visel A."/>
            <person name="Grigoriev I.V."/>
        </authorList>
    </citation>
    <scope>NUCLEOTIDE SEQUENCE [LARGE SCALE GENOMIC DNA]</scope>
    <source>
        <strain evidence="2 3">CBS 129021</strain>
    </source>
</reference>